<keyword evidence="3" id="KW-0804">Transcription</keyword>
<dbReference type="PANTHER" id="PTHR33154">
    <property type="entry name" value="TRANSCRIPTIONAL REGULATOR, ARSR FAMILY"/>
    <property type="match status" value="1"/>
</dbReference>
<dbReference type="PROSITE" id="PS50987">
    <property type="entry name" value="HTH_ARSR_2"/>
    <property type="match status" value="1"/>
</dbReference>
<dbReference type="Gene3D" id="1.10.10.10">
    <property type="entry name" value="Winged helix-like DNA-binding domain superfamily/Winged helix DNA-binding domain"/>
    <property type="match status" value="1"/>
</dbReference>
<keyword evidence="1" id="KW-0805">Transcription regulation</keyword>
<feature type="domain" description="HTH arsR-type" evidence="4">
    <location>
        <begin position="1"/>
        <end position="106"/>
    </location>
</feature>
<sequence>MEPLLIYKALSNETRLQILEWLRDPQKHLGELAENFELPLKCDPNNGVCVGYIQEKSGLAQSVISSYLKTLQKAGLLESQRVGQWTYYRRNEETIRLFSEYVSRQL</sequence>
<evidence type="ECO:0000313" key="5">
    <source>
        <dbReference type="EMBL" id="GGG55212.1"/>
    </source>
</evidence>
<accession>A0A917LT43</accession>
<keyword evidence="2" id="KW-0238">DNA-binding</keyword>
<dbReference type="Proteomes" id="UP000600247">
    <property type="component" value="Unassembled WGS sequence"/>
</dbReference>
<dbReference type="CDD" id="cd00090">
    <property type="entry name" value="HTH_ARSR"/>
    <property type="match status" value="1"/>
</dbReference>
<dbReference type="SMART" id="SM00418">
    <property type="entry name" value="HTH_ARSR"/>
    <property type="match status" value="1"/>
</dbReference>
<dbReference type="PANTHER" id="PTHR33154:SF33">
    <property type="entry name" value="TRANSCRIPTIONAL REPRESSOR SDPR"/>
    <property type="match status" value="1"/>
</dbReference>
<dbReference type="InterPro" id="IPR011991">
    <property type="entry name" value="ArsR-like_HTH"/>
</dbReference>
<keyword evidence="6" id="KW-1185">Reference proteome</keyword>
<reference evidence="5 6" key="1">
    <citation type="journal article" date="2014" name="Int. J. Syst. Evol. Microbiol.">
        <title>Complete genome sequence of Corynebacterium casei LMG S-19264T (=DSM 44701T), isolated from a smear-ripened cheese.</title>
        <authorList>
            <consortium name="US DOE Joint Genome Institute (JGI-PGF)"/>
            <person name="Walter F."/>
            <person name="Albersmeier A."/>
            <person name="Kalinowski J."/>
            <person name="Ruckert C."/>
        </authorList>
    </citation>
    <scope>NUCLEOTIDE SEQUENCE [LARGE SCALE GENOMIC DNA]</scope>
    <source>
        <strain evidence="5 6">CGMCC 1.15286</strain>
    </source>
</reference>
<evidence type="ECO:0000256" key="1">
    <source>
        <dbReference type="ARBA" id="ARBA00023015"/>
    </source>
</evidence>
<dbReference type="EMBL" id="BMHY01000001">
    <property type="protein sequence ID" value="GGG55212.1"/>
    <property type="molecule type" value="Genomic_DNA"/>
</dbReference>
<dbReference type="InterPro" id="IPR051081">
    <property type="entry name" value="HTH_MetalResp_TranReg"/>
</dbReference>
<evidence type="ECO:0000313" key="6">
    <source>
        <dbReference type="Proteomes" id="UP000600247"/>
    </source>
</evidence>
<dbReference type="InterPro" id="IPR036390">
    <property type="entry name" value="WH_DNA-bd_sf"/>
</dbReference>
<proteinExistence type="predicted"/>
<dbReference type="GO" id="GO:0003700">
    <property type="term" value="F:DNA-binding transcription factor activity"/>
    <property type="evidence" value="ECO:0007669"/>
    <property type="project" value="InterPro"/>
</dbReference>
<protein>
    <submittedName>
        <fullName evidence="5">Transcriptional regulator</fullName>
    </submittedName>
</protein>
<dbReference type="InterPro" id="IPR001845">
    <property type="entry name" value="HTH_ArsR_DNA-bd_dom"/>
</dbReference>
<dbReference type="RefSeq" id="WP_188887354.1">
    <property type="nucleotide sequence ID" value="NZ_BMHY01000001.1"/>
</dbReference>
<evidence type="ECO:0000259" key="4">
    <source>
        <dbReference type="PROSITE" id="PS50987"/>
    </source>
</evidence>
<evidence type="ECO:0000256" key="3">
    <source>
        <dbReference type="ARBA" id="ARBA00023163"/>
    </source>
</evidence>
<dbReference type="GO" id="GO:0003677">
    <property type="term" value="F:DNA binding"/>
    <property type="evidence" value="ECO:0007669"/>
    <property type="project" value="UniProtKB-KW"/>
</dbReference>
<gene>
    <name evidence="5" type="primary">arsR</name>
    <name evidence="5" type="ORF">GCM10010918_05080</name>
</gene>
<organism evidence="5 6">
    <name type="scientific">Paenibacillus radicis</name>
    <name type="common">ex Gao et al. 2016</name>
    <dbReference type="NCBI Taxonomy" id="1737354"/>
    <lineage>
        <taxon>Bacteria</taxon>
        <taxon>Bacillati</taxon>
        <taxon>Bacillota</taxon>
        <taxon>Bacilli</taxon>
        <taxon>Bacillales</taxon>
        <taxon>Paenibacillaceae</taxon>
        <taxon>Paenibacillus</taxon>
    </lineage>
</organism>
<dbReference type="AlphaFoldDB" id="A0A917LT43"/>
<dbReference type="SUPFAM" id="SSF46785">
    <property type="entry name" value="Winged helix' DNA-binding domain"/>
    <property type="match status" value="1"/>
</dbReference>
<dbReference type="InterPro" id="IPR036388">
    <property type="entry name" value="WH-like_DNA-bd_sf"/>
</dbReference>
<name>A0A917LT43_9BACL</name>
<comment type="caution">
    <text evidence="5">The sequence shown here is derived from an EMBL/GenBank/DDBJ whole genome shotgun (WGS) entry which is preliminary data.</text>
</comment>
<evidence type="ECO:0000256" key="2">
    <source>
        <dbReference type="ARBA" id="ARBA00023125"/>
    </source>
</evidence>